<dbReference type="Gene3D" id="3.40.50.300">
    <property type="entry name" value="P-loop containing nucleotide triphosphate hydrolases"/>
    <property type="match status" value="1"/>
</dbReference>
<dbReference type="InterPro" id="IPR051988">
    <property type="entry name" value="HRR_RAD51_Paralog"/>
</dbReference>
<comment type="caution">
    <text evidence="4">The sequence shown here is derived from an EMBL/GenBank/DDBJ whole genome shotgun (WGS) entry which is preliminary data.</text>
</comment>
<evidence type="ECO:0000256" key="3">
    <source>
        <dbReference type="SAM" id="MobiDB-lite"/>
    </source>
</evidence>
<keyword evidence="5" id="KW-1185">Reference proteome</keyword>
<dbReference type="GO" id="GO:0008094">
    <property type="term" value="F:ATP-dependent activity, acting on DNA"/>
    <property type="evidence" value="ECO:0007669"/>
    <property type="project" value="TreeGrafter"/>
</dbReference>
<sequence length="147" mass="16285">MARDLSVTVVVTNHMTRYRDSRKLKPALGCSCSFVPSTWLLLDISQGAGASGRRHLACLTKSPRLPTGFQEMVDIGSWGNPEQSPAYRETTYDCDVDWERERHQGPQLSCTVMSTVHCRQPLGLQRSSRAGQPSQPSAPLLETGKRV</sequence>
<dbReference type="GO" id="GO:0033063">
    <property type="term" value="C:Rad51B-Rad51C-Rad51D-XRCC2 complex"/>
    <property type="evidence" value="ECO:0007669"/>
    <property type="project" value="TreeGrafter"/>
</dbReference>
<evidence type="ECO:0000256" key="1">
    <source>
        <dbReference type="ARBA" id="ARBA00004123"/>
    </source>
</evidence>
<protein>
    <submittedName>
        <fullName evidence="4">Uncharacterized protein</fullName>
    </submittedName>
</protein>
<dbReference type="GO" id="GO:0005815">
    <property type="term" value="C:microtubule organizing center"/>
    <property type="evidence" value="ECO:0007669"/>
    <property type="project" value="TreeGrafter"/>
</dbReference>
<evidence type="ECO:0000313" key="4">
    <source>
        <dbReference type="EMBL" id="KAJ8790676.1"/>
    </source>
</evidence>
<feature type="compositionally biased region" description="Polar residues" evidence="3">
    <location>
        <begin position="125"/>
        <end position="137"/>
    </location>
</feature>
<comment type="subcellular location">
    <subcellularLocation>
        <location evidence="1">Nucleus</location>
    </subcellularLocation>
</comment>
<proteinExistence type="predicted"/>
<accession>A0AB34HD05</accession>
<evidence type="ECO:0000313" key="5">
    <source>
        <dbReference type="Proteomes" id="UP001159641"/>
    </source>
</evidence>
<dbReference type="PANTHER" id="PTHR46457:SF1">
    <property type="entry name" value="DNA REPAIR PROTEIN RAD51 HOMOLOG 4"/>
    <property type="match status" value="1"/>
</dbReference>
<keyword evidence="2" id="KW-0539">Nucleus</keyword>
<dbReference type="EMBL" id="JAIQCJ010001341">
    <property type="protein sequence ID" value="KAJ8790676.1"/>
    <property type="molecule type" value="Genomic_DNA"/>
</dbReference>
<dbReference type="Proteomes" id="UP001159641">
    <property type="component" value="Unassembled WGS sequence"/>
</dbReference>
<reference evidence="4 5" key="1">
    <citation type="submission" date="2022-11" db="EMBL/GenBank/DDBJ databases">
        <title>Whole genome sequence of Eschrichtius robustus ER-17-0199.</title>
        <authorList>
            <person name="Bruniche-Olsen A."/>
            <person name="Black A.N."/>
            <person name="Fields C.J."/>
            <person name="Walden K."/>
            <person name="Dewoody J.A."/>
        </authorList>
    </citation>
    <scope>NUCLEOTIDE SEQUENCE [LARGE SCALE GENOMIC DNA]</scope>
    <source>
        <strain evidence="4">ER-17-0199</strain>
        <tissue evidence="4">Blubber</tissue>
    </source>
</reference>
<name>A0AB34HD05_ESCRO</name>
<dbReference type="PANTHER" id="PTHR46457">
    <property type="entry name" value="DNA REPAIR PROTEIN RAD51 HOMOLOG 4"/>
    <property type="match status" value="1"/>
</dbReference>
<dbReference type="GO" id="GO:0007131">
    <property type="term" value="P:reciprocal meiotic recombination"/>
    <property type="evidence" value="ECO:0007669"/>
    <property type="project" value="TreeGrafter"/>
</dbReference>
<dbReference type="GO" id="GO:0003697">
    <property type="term" value="F:single-stranded DNA binding"/>
    <property type="evidence" value="ECO:0007669"/>
    <property type="project" value="TreeGrafter"/>
</dbReference>
<dbReference type="GO" id="GO:0005657">
    <property type="term" value="C:replication fork"/>
    <property type="evidence" value="ECO:0007669"/>
    <property type="project" value="TreeGrafter"/>
</dbReference>
<dbReference type="GO" id="GO:0000723">
    <property type="term" value="P:telomere maintenance"/>
    <property type="evidence" value="ECO:0007669"/>
    <property type="project" value="TreeGrafter"/>
</dbReference>
<dbReference type="GO" id="GO:0042148">
    <property type="term" value="P:DNA strand invasion"/>
    <property type="evidence" value="ECO:0007669"/>
    <property type="project" value="TreeGrafter"/>
</dbReference>
<organism evidence="4 5">
    <name type="scientific">Eschrichtius robustus</name>
    <name type="common">California gray whale</name>
    <name type="synonym">Eschrichtius gibbosus</name>
    <dbReference type="NCBI Taxonomy" id="9764"/>
    <lineage>
        <taxon>Eukaryota</taxon>
        <taxon>Metazoa</taxon>
        <taxon>Chordata</taxon>
        <taxon>Craniata</taxon>
        <taxon>Vertebrata</taxon>
        <taxon>Euteleostomi</taxon>
        <taxon>Mammalia</taxon>
        <taxon>Eutheria</taxon>
        <taxon>Laurasiatheria</taxon>
        <taxon>Artiodactyla</taxon>
        <taxon>Whippomorpha</taxon>
        <taxon>Cetacea</taxon>
        <taxon>Mysticeti</taxon>
        <taxon>Eschrichtiidae</taxon>
        <taxon>Eschrichtius</taxon>
    </lineage>
</organism>
<dbReference type="InterPro" id="IPR027417">
    <property type="entry name" value="P-loop_NTPase"/>
</dbReference>
<dbReference type="AlphaFoldDB" id="A0AB34HD05"/>
<gene>
    <name evidence="4" type="ORF">J1605_021274</name>
</gene>
<evidence type="ECO:0000256" key="2">
    <source>
        <dbReference type="ARBA" id="ARBA00023242"/>
    </source>
</evidence>
<dbReference type="GO" id="GO:0000400">
    <property type="term" value="F:four-way junction DNA binding"/>
    <property type="evidence" value="ECO:0007669"/>
    <property type="project" value="TreeGrafter"/>
</dbReference>
<dbReference type="GO" id="GO:0000724">
    <property type="term" value="P:double-strand break repair via homologous recombination"/>
    <property type="evidence" value="ECO:0007669"/>
    <property type="project" value="TreeGrafter"/>
</dbReference>
<feature type="region of interest" description="Disordered" evidence="3">
    <location>
        <begin position="124"/>
        <end position="147"/>
    </location>
</feature>